<keyword evidence="4" id="KW-1185">Reference proteome</keyword>
<gene>
    <name evidence="3" type="ORF">Cboi02_000167500</name>
</gene>
<dbReference type="Pfam" id="PF10615">
    <property type="entry name" value="DUF2470"/>
    <property type="match status" value="1"/>
</dbReference>
<accession>A0A9W6SWH3</accession>
<organism evidence="3 4">
    <name type="scientific">Candida boidinii</name>
    <name type="common">Yeast</name>
    <dbReference type="NCBI Taxonomy" id="5477"/>
    <lineage>
        <taxon>Eukaryota</taxon>
        <taxon>Fungi</taxon>
        <taxon>Dikarya</taxon>
        <taxon>Ascomycota</taxon>
        <taxon>Saccharomycotina</taxon>
        <taxon>Pichiomycetes</taxon>
        <taxon>Pichiales</taxon>
        <taxon>Pichiaceae</taxon>
        <taxon>Ogataea</taxon>
        <taxon>Ogataea/Candida clade</taxon>
    </lineage>
</organism>
<keyword evidence="1" id="KW-0812">Transmembrane</keyword>
<dbReference type="EMBL" id="BSXN01000421">
    <property type="protein sequence ID" value="GME68469.1"/>
    <property type="molecule type" value="Genomic_DNA"/>
</dbReference>
<keyword evidence="1" id="KW-0472">Membrane</keyword>
<comment type="caution">
    <text evidence="3">The sequence shown here is derived from an EMBL/GenBank/DDBJ whole genome shotgun (WGS) entry which is preliminary data.</text>
</comment>
<name>A0A9W6SWH3_CANBO</name>
<protein>
    <submittedName>
        <fullName evidence="3">Unnamed protein product</fullName>
    </submittedName>
</protein>
<evidence type="ECO:0000256" key="1">
    <source>
        <dbReference type="SAM" id="Phobius"/>
    </source>
</evidence>
<dbReference type="PANTHER" id="PTHR37783:SF1">
    <property type="entry name" value="MEMBRANE PROTEIN, PUTATIVE (AFU_ORTHOLOGUE AFUA_1G04315)-RELATED"/>
    <property type="match status" value="1"/>
</dbReference>
<dbReference type="AlphaFoldDB" id="A0A9W6SWH3"/>
<dbReference type="InterPro" id="IPR019595">
    <property type="entry name" value="DUF2470"/>
</dbReference>
<feature type="domain" description="DUF2470" evidence="2">
    <location>
        <begin position="7"/>
        <end position="85"/>
    </location>
</feature>
<evidence type="ECO:0000313" key="3">
    <source>
        <dbReference type="EMBL" id="GME68469.1"/>
    </source>
</evidence>
<proteinExistence type="predicted"/>
<evidence type="ECO:0000259" key="2">
    <source>
        <dbReference type="Pfam" id="PF10615"/>
    </source>
</evidence>
<dbReference type="Proteomes" id="UP001165120">
    <property type="component" value="Unassembled WGS sequence"/>
</dbReference>
<keyword evidence="1" id="KW-1133">Transmembrane helix</keyword>
<evidence type="ECO:0000313" key="4">
    <source>
        <dbReference type="Proteomes" id="UP001165120"/>
    </source>
</evidence>
<feature type="transmembrane region" description="Helical" evidence="1">
    <location>
        <begin position="154"/>
        <end position="171"/>
    </location>
</feature>
<dbReference type="InterPro" id="IPR037119">
    <property type="entry name" value="Haem_oxidase_HugZ-like_sf"/>
</dbReference>
<feature type="transmembrane region" description="Helical" evidence="1">
    <location>
        <begin position="112"/>
        <end position="134"/>
    </location>
</feature>
<sequence length="216" mass="25295">MSDPKVRILAHMNKDHGLAIEDYLNAYGGVAIDEKISNIRLKDLDLDNMEIVFKHSDIEFEMSKFIPIDPPMQSLNDSREKLVEMAKLAADKRGYSHIQIREILYPNRIKDFLLLFAVSLPIVGFFKPAFLYGILSKFLPEILTTFLSTYNNTIMYAMFIIHLAEFYFILYPKLRKYRVPTDFKIEWFITCLLDGFLSVERFNIILDENLQPPKKK</sequence>
<reference evidence="3" key="1">
    <citation type="submission" date="2023-04" db="EMBL/GenBank/DDBJ databases">
        <title>Candida boidinii NBRC 10035.</title>
        <authorList>
            <person name="Ichikawa N."/>
            <person name="Sato H."/>
            <person name="Tonouchi N."/>
        </authorList>
    </citation>
    <scope>NUCLEOTIDE SEQUENCE</scope>
    <source>
        <strain evidence="3">NBRC 10035</strain>
    </source>
</reference>
<dbReference type="Gene3D" id="3.20.180.10">
    <property type="entry name" value="PNP-oxidase-like"/>
    <property type="match status" value="1"/>
</dbReference>
<dbReference type="PANTHER" id="PTHR37783">
    <property type="entry name" value="MEMBRANE PROTEIN, PUTATIVE (AFU_ORTHOLOGUE AFUA_1G04315)-RELATED"/>
    <property type="match status" value="1"/>
</dbReference>